<evidence type="ECO:0000313" key="5">
    <source>
        <dbReference type="EMBL" id="CAJ1972941.1"/>
    </source>
</evidence>
<name>A0AA86SUD1_9FABA</name>
<dbReference type="Gramene" id="rna-AYBTSS11_LOCUS24998">
    <property type="protein sequence ID" value="CAJ1972941.1"/>
    <property type="gene ID" value="gene-AYBTSS11_LOCUS24998"/>
</dbReference>
<keyword evidence="3" id="KW-0143">Chaperone</keyword>
<feature type="compositionally biased region" description="Basic residues" evidence="4">
    <location>
        <begin position="170"/>
        <end position="180"/>
    </location>
</feature>
<evidence type="ECO:0000256" key="4">
    <source>
        <dbReference type="SAM" id="MobiDB-lite"/>
    </source>
</evidence>
<dbReference type="Proteomes" id="UP001189624">
    <property type="component" value="Chromosome 9"/>
</dbReference>
<evidence type="ECO:0000313" key="6">
    <source>
        <dbReference type="Proteomes" id="UP001189624"/>
    </source>
</evidence>
<keyword evidence="6" id="KW-1185">Reference proteome</keyword>
<dbReference type="EMBL" id="OY731406">
    <property type="protein sequence ID" value="CAJ1972941.1"/>
    <property type="molecule type" value="Genomic_DNA"/>
</dbReference>
<dbReference type="GO" id="GO:0030968">
    <property type="term" value="P:endoplasmic reticulum unfolded protein response"/>
    <property type="evidence" value="ECO:0007669"/>
    <property type="project" value="TreeGrafter"/>
</dbReference>
<organism evidence="5 6">
    <name type="scientific">Sphenostylis stenocarpa</name>
    <dbReference type="NCBI Taxonomy" id="92480"/>
    <lineage>
        <taxon>Eukaryota</taxon>
        <taxon>Viridiplantae</taxon>
        <taxon>Streptophyta</taxon>
        <taxon>Embryophyta</taxon>
        <taxon>Tracheophyta</taxon>
        <taxon>Spermatophyta</taxon>
        <taxon>Magnoliopsida</taxon>
        <taxon>eudicotyledons</taxon>
        <taxon>Gunneridae</taxon>
        <taxon>Pentapetalae</taxon>
        <taxon>rosids</taxon>
        <taxon>fabids</taxon>
        <taxon>Fabales</taxon>
        <taxon>Fabaceae</taxon>
        <taxon>Papilionoideae</taxon>
        <taxon>50 kb inversion clade</taxon>
        <taxon>NPAAA clade</taxon>
        <taxon>indigoferoid/millettioid clade</taxon>
        <taxon>Phaseoleae</taxon>
        <taxon>Sphenostylis</taxon>
    </lineage>
</organism>
<dbReference type="PANTHER" id="PTHR45639:SF3">
    <property type="entry name" value="HYPOXIA UP-REGULATED PROTEIN 1"/>
    <property type="match status" value="1"/>
</dbReference>
<dbReference type="GO" id="GO:0034663">
    <property type="term" value="C:endoplasmic reticulum chaperone complex"/>
    <property type="evidence" value="ECO:0007669"/>
    <property type="project" value="TreeGrafter"/>
</dbReference>
<accession>A0AA86SUD1</accession>
<reference evidence="5" key="1">
    <citation type="submission" date="2023-10" db="EMBL/GenBank/DDBJ databases">
        <authorList>
            <person name="Domelevo Entfellner J.-B."/>
        </authorList>
    </citation>
    <scope>NUCLEOTIDE SEQUENCE</scope>
</reference>
<feature type="region of interest" description="Disordered" evidence="4">
    <location>
        <begin position="167"/>
        <end position="221"/>
    </location>
</feature>
<keyword evidence="1" id="KW-0547">Nucleotide-binding</keyword>
<evidence type="ECO:0000256" key="2">
    <source>
        <dbReference type="ARBA" id="ARBA00022840"/>
    </source>
</evidence>
<gene>
    <name evidence="5" type="ORF">AYBTSS11_LOCUS24998</name>
</gene>
<dbReference type="AlphaFoldDB" id="A0AA86SUD1"/>
<evidence type="ECO:0000256" key="1">
    <source>
        <dbReference type="ARBA" id="ARBA00022741"/>
    </source>
</evidence>
<keyword evidence="2" id="KW-0067">ATP-binding</keyword>
<dbReference type="GO" id="GO:0005524">
    <property type="term" value="F:ATP binding"/>
    <property type="evidence" value="ECO:0007669"/>
    <property type="project" value="UniProtKB-KW"/>
</dbReference>
<feature type="compositionally biased region" description="Basic and acidic residues" evidence="4">
    <location>
        <begin position="182"/>
        <end position="192"/>
    </location>
</feature>
<sequence length="221" mass="25785">MSVSQDFLSEAKRKLQELDQKDTDRKRTAELKNNLEGYTYTTMEKIETLEEFEKVSTSEEHRSFIEKLDDQVQDWFKELTARPAAVEHANKYIDELKQIVQEWRAKKSWLPEERVDEVIRNSEKLKNWLDEKEAEQKKTCVFSQPAFPSEEVYSKVFDLQNKVVSINRIPKPKPKPKVQKPIKNETESREQNTDSSSSHPSNSEGAGEETATEQPVVHDEL</sequence>
<protein>
    <submittedName>
        <fullName evidence="5">Uncharacterized protein</fullName>
    </submittedName>
</protein>
<dbReference type="InterPro" id="IPR029048">
    <property type="entry name" value="HSP70_C_sf"/>
</dbReference>
<dbReference type="GO" id="GO:0140662">
    <property type="term" value="F:ATP-dependent protein folding chaperone"/>
    <property type="evidence" value="ECO:0007669"/>
    <property type="project" value="InterPro"/>
</dbReference>
<dbReference type="PANTHER" id="PTHR45639">
    <property type="entry name" value="HSC70CB, ISOFORM G-RELATED"/>
    <property type="match status" value="1"/>
</dbReference>
<dbReference type="InterPro" id="IPR013126">
    <property type="entry name" value="Hsp_70_fam"/>
</dbReference>
<evidence type="ECO:0000256" key="3">
    <source>
        <dbReference type="ARBA" id="ARBA00023186"/>
    </source>
</evidence>
<proteinExistence type="predicted"/>
<dbReference type="Gene3D" id="1.20.1270.10">
    <property type="match status" value="1"/>
</dbReference>